<accession>A0A8H5HNZ0</accession>
<feature type="compositionally biased region" description="Low complexity" evidence="2">
    <location>
        <begin position="194"/>
        <end position="243"/>
    </location>
</feature>
<feature type="chain" id="PRO_5034335004" evidence="3">
    <location>
        <begin position="21"/>
        <end position="264"/>
    </location>
</feature>
<protein>
    <submittedName>
        <fullName evidence="4">Uncharacterized protein</fullName>
    </submittedName>
</protein>
<comment type="caution">
    <text evidence="4">The sequence shown here is derived from an EMBL/GenBank/DDBJ whole genome shotgun (WGS) entry which is preliminary data.</text>
</comment>
<reference evidence="4 5" key="1">
    <citation type="journal article" date="2020" name="ISME J.">
        <title>Uncovering the hidden diversity of litter-decomposition mechanisms in mushroom-forming fungi.</title>
        <authorList>
            <person name="Floudas D."/>
            <person name="Bentzer J."/>
            <person name="Ahren D."/>
            <person name="Johansson T."/>
            <person name="Persson P."/>
            <person name="Tunlid A."/>
        </authorList>
    </citation>
    <scope>NUCLEOTIDE SEQUENCE [LARGE SCALE GENOMIC DNA]</scope>
    <source>
        <strain evidence="4 5">CBS 661.87</strain>
    </source>
</reference>
<dbReference type="EMBL" id="JAACJP010000002">
    <property type="protein sequence ID" value="KAF5386808.1"/>
    <property type="molecule type" value="Genomic_DNA"/>
</dbReference>
<evidence type="ECO:0000256" key="1">
    <source>
        <dbReference type="ARBA" id="ARBA00022729"/>
    </source>
</evidence>
<keyword evidence="5" id="KW-1185">Reference proteome</keyword>
<dbReference type="PRINTS" id="PR01217">
    <property type="entry name" value="PRICHEXTENSN"/>
</dbReference>
<evidence type="ECO:0000256" key="3">
    <source>
        <dbReference type="SAM" id="SignalP"/>
    </source>
</evidence>
<evidence type="ECO:0000313" key="5">
    <source>
        <dbReference type="Proteomes" id="UP000565441"/>
    </source>
</evidence>
<feature type="compositionally biased region" description="Pro residues" evidence="2">
    <location>
        <begin position="142"/>
        <end position="153"/>
    </location>
</feature>
<dbReference type="PANTHER" id="PTHR31836">
    <property type="match status" value="1"/>
</dbReference>
<dbReference type="SUPFAM" id="SSF50685">
    <property type="entry name" value="Barwin-like endoglucanases"/>
    <property type="match status" value="1"/>
</dbReference>
<dbReference type="OrthoDB" id="623670at2759"/>
<feature type="signal peptide" evidence="3">
    <location>
        <begin position="1"/>
        <end position="20"/>
    </location>
</feature>
<proteinExistence type="predicted"/>
<dbReference type="Gene3D" id="2.40.40.10">
    <property type="entry name" value="RlpA-like domain"/>
    <property type="match status" value="1"/>
</dbReference>
<feature type="region of interest" description="Disordered" evidence="2">
    <location>
        <begin position="138"/>
        <end position="243"/>
    </location>
</feature>
<dbReference type="InterPro" id="IPR036908">
    <property type="entry name" value="RlpA-like_sf"/>
</dbReference>
<feature type="compositionally biased region" description="Pro residues" evidence="2">
    <location>
        <begin position="183"/>
        <end position="193"/>
    </location>
</feature>
<feature type="compositionally biased region" description="Low complexity" evidence="2">
    <location>
        <begin position="160"/>
        <end position="182"/>
    </location>
</feature>
<evidence type="ECO:0000313" key="4">
    <source>
        <dbReference type="EMBL" id="KAF5386808.1"/>
    </source>
</evidence>
<organism evidence="4 5">
    <name type="scientific">Tricholomella constricta</name>
    <dbReference type="NCBI Taxonomy" id="117010"/>
    <lineage>
        <taxon>Eukaryota</taxon>
        <taxon>Fungi</taxon>
        <taxon>Dikarya</taxon>
        <taxon>Basidiomycota</taxon>
        <taxon>Agaricomycotina</taxon>
        <taxon>Agaricomycetes</taxon>
        <taxon>Agaricomycetidae</taxon>
        <taxon>Agaricales</taxon>
        <taxon>Tricholomatineae</taxon>
        <taxon>Lyophyllaceae</taxon>
        <taxon>Tricholomella</taxon>
    </lineage>
</organism>
<dbReference type="Proteomes" id="UP000565441">
    <property type="component" value="Unassembled WGS sequence"/>
</dbReference>
<dbReference type="AlphaFoldDB" id="A0A8H5HNZ0"/>
<dbReference type="PANTHER" id="PTHR31836:SF28">
    <property type="entry name" value="SRCR DOMAIN-CONTAINING PROTEIN-RELATED"/>
    <property type="match status" value="1"/>
</dbReference>
<sequence length="264" mass="28058">MLANLFSFSLLLAAPLAALANPHGSAHFKRHVEVAKRQGGDVQLHKRFSDTRWSFYDVGLGACGKYNVESDFIVALNTPQYGGGYPGPNCFKTITMTYNGKTACPGCPYGGLDLSRSLFRFFAAESVGIIHGTWSFNDGSGAPPPPPPPPPKPTTKEWKPPTTWIPKPTTTWRPKPTTTWTPEPTPTWTPEPEPTTTKESSTSSSSSSSSSSSQASSTHSVISKSTSSSATPLATPSVTPENPQNLAVLNQGLLQLGVLIVAAA</sequence>
<gene>
    <name evidence="4" type="ORF">D9615_001859</name>
</gene>
<dbReference type="CDD" id="cd22191">
    <property type="entry name" value="DPBB_RlpA_EXP_N-like"/>
    <property type="match status" value="1"/>
</dbReference>
<name>A0A8H5HNZ0_9AGAR</name>
<evidence type="ECO:0000256" key="2">
    <source>
        <dbReference type="SAM" id="MobiDB-lite"/>
    </source>
</evidence>
<dbReference type="InterPro" id="IPR051477">
    <property type="entry name" value="Expansin_CellWall"/>
</dbReference>
<keyword evidence="1 3" id="KW-0732">Signal</keyword>